<sequence length="372" mass="41398">MPSNKRYICRYWALGPRCPNVDAFGASTCEFAHWDSGRMATTVQQRGTCLPWKHYGFCGRGVGCWYEHRETGVTGLYQGTIELTGFELQVADAATKAGFNTFNHEALFELIWAVKRLALRKRPFHFLGHLPKDPIYPDRYRPSGVGDNTNRKRRAATIQPPSNHKVELKFHPVQPLMRKRPLPGSKEEDLIDLTLSTDSECDPTDSHDITTKRQKVVNGSIIPSVGDTRLKYLNALPGKNMSLASTGITSKPPSRDARNRANRRTRAPARAAVPVVLNLPPTAPPTAEEEISKQLLLVKSKLDDARKNMNTCQATMKALFDAHYEKFDNDKMMGALQKLSGFMNKVYDGSKEGAEEAEKAIALLGVTKSGLS</sequence>
<dbReference type="RefSeq" id="XP_016633845.1">
    <property type="nucleotide sequence ID" value="XM_016774865.1"/>
</dbReference>
<accession>A0A0D2K1I5</accession>
<proteinExistence type="predicted"/>
<dbReference type="EMBL" id="KN848068">
    <property type="protein sequence ID" value="KIX99722.1"/>
    <property type="molecule type" value="Genomic_DNA"/>
</dbReference>
<gene>
    <name evidence="2" type="ORF">Z520_04358</name>
</gene>
<dbReference type="GeneID" id="27710104"/>
<dbReference type="VEuPathDB" id="FungiDB:Z520_04358"/>
<dbReference type="Proteomes" id="UP000053411">
    <property type="component" value="Unassembled WGS sequence"/>
</dbReference>
<name>A0A0D2K1I5_9EURO</name>
<evidence type="ECO:0000313" key="2">
    <source>
        <dbReference type="EMBL" id="KIX99722.1"/>
    </source>
</evidence>
<protein>
    <recommendedName>
        <fullName evidence="4">C3H1-type domain-containing protein</fullName>
    </recommendedName>
</protein>
<keyword evidence="3" id="KW-1185">Reference proteome</keyword>
<dbReference type="AlphaFoldDB" id="A0A0D2K1I5"/>
<evidence type="ECO:0000313" key="3">
    <source>
        <dbReference type="Proteomes" id="UP000053411"/>
    </source>
</evidence>
<evidence type="ECO:0000256" key="1">
    <source>
        <dbReference type="SAM" id="MobiDB-lite"/>
    </source>
</evidence>
<feature type="compositionally biased region" description="Polar residues" evidence="1">
    <location>
        <begin position="243"/>
        <end position="252"/>
    </location>
</feature>
<dbReference type="STRING" id="1442371.A0A0D2K1I5"/>
<dbReference type="OrthoDB" id="4142615at2759"/>
<feature type="region of interest" description="Disordered" evidence="1">
    <location>
        <begin position="243"/>
        <end position="266"/>
    </location>
</feature>
<organism evidence="2 3">
    <name type="scientific">Fonsecaea multimorphosa CBS 102226</name>
    <dbReference type="NCBI Taxonomy" id="1442371"/>
    <lineage>
        <taxon>Eukaryota</taxon>
        <taxon>Fungi</taxon>
        <taxon>Dikarya</taxon>
        <taxon>Ascomycota</taxon>
        <taxon>Pezizomycotina</taxon>
        <taxon>Eurotiomycetes</taxon>
        <taxon>Chaetothyriomycetidae</taxon>
        <taxon>Chaetothyriales</taxon>
        <taxon>Herpotrichiellaceae</taxon>
        <taxon>Fonsecaea</taxon>
    </lineage>
</organism>
<evidence type="ECO:0008006" key="4">
    <source>
        <dbReference type="Google" id="ProtNLM"/>
    </source>
</evidence>
<reference evidence="2 3" key="1">
    <citation type="submission" date="2015-01" db="EMBL/GenBank/DDBJ databases">
        <title>The Genome Sequence of Fonsecaea multimorphosa CBS 102226.</title>
        <authorList>
            <consortium name="The Broad Institute Genomics Platform"/>
            <person name="Cuomo C."/>
            <person name="de Hoog S."/>
            <person name="Gorbushina A."/>
            <person name="Stielow B."/>
            <person name="Teixiera M."/>
            <person name="Abouelleil A."/>
            <person name="Chapman S.B."/>
            <person name="Priest M."/>
            <person name="Young S.K."/>
            <person name="Wortman J."/>
            <person name="Nusbaum C."/>
            <person name="Birren B."/>
        </authorList>
    </citation>
    <scope>NUCLEOTIDE SEQUENCE [LARGE SCALE GENOMIC DNA]</scope>
    <source>
        <strain evidence="2 3">CBS 102226</strain>
    </source>
</reference>